<reference evidence="2 3" key="1">
    <citation type="submission" date="2024-07" db="EMBL/GenBank/DDBJ databases">
        <title>Section-level genome sequencing and comparative genomics of Aspergillus sections Usti and Cavernicolus.</title>
        <authorList>
            <consortium name="Lawrence Berkeley National Laboratory"/>
            <person name="Nybo J.L."/>
            <person name="Vesth T.C."/>
            <person name="Theobald S."/>
            <person name="Frisvad J.C."/>
            <person name="Larsen T.O."/>
            <person name="Kjaerboelling I."/>
            <person name="Rothschild-Mancinelli K."/>
            <person name="Lyhne E.K."/>
            <person name="Kogle M.E."/>
            <person name="Barry K."/>
            <person name="Clum A."/>
            <person name="Na H."/>
            <person name="Ledsgaard L."/>
            <person name="Lin J."/>
            <person name="Lipzen A."/>
            <person name="Kuo A."/>
            <person name="Riley R."/>
            <person name="Mondo S."/>
            <person name="Labutti K."/>
            <person name="Haridas S."/>
            <person name="Pangalinan J."/>
            <person name="Salamov A.A."/>
            <person name="Simmons B.A."/>
            <person name="Magnuson J.K."/>
            <person name="Chen J."/>
            <person name="Drula E."/>
            <person name="Henrissat B."/>
            <person name="Wiebenga A."/>
            <person name="Lubbers R.J."/>
            <person name="Gomes A.C."/>
            <person name="Makela M.R."/>
            <person name="Stajich J."/>
            <person name="Grigoriev I.V."/>
            <person name="Mortensen U.H."/>
            <person name="De Vries R.P."/>
            <person name="Baker S.E."/>
            <person name="Andersen M.R."/>
        </authorList>
    </citation>
    <scope>NUCLEOTIDE SEQUENCE [LARGE SCALE GENOMIC DNA]</scope>
    <source>
        <strain evidence="2 3">CBS 209.92</strain>
    </source>
</reference>
<dbReference type="Gene3D" id="1.20.1280.50">
    <property type="match status" value="1"/>
</dbReference>
<name>A0ABR4FK75_9EURO</name>
<dbReference type="Pfam" id="PF00646">
    <property type="entry name" value="F-box"/>
    <property type="match status" value="1"/>
</dbReference>
<dbReference type="InterPro" id="IPR036047">
    <property type="entry name" value="F-box-like_dom_sf"/>
</dbReference>
<dbReference type="EMBL" id="JBFTWV010000223">
    <property type="protein sequence ID" value="KAL2783635.1"/>
    <property type="molecule type" value="Genomic_DNA"/>
</dbReference>
<gene>
    <name evidence="2" type="ORF">BJX66DRAFT_119552</name>
</gene>
<sequence length="360" mass="41809">MQELISEIFLRVDFKTLKRCHCVCWKWCRIATEYLFRETVYRHESQTHFDEILAREDLSKFIRVVSFEWAQSSDTTIQQLHSISSHSKLWQLLLQPTVSVIRQHDRAKITTTLSGVDPEGSLSILPALREIRFVTSHAYIPTQGFIKLRKLHVDMEFIQLPIDHVWPSLISLHLRGGTLDIDRLERFLNNHKCIRQLHLAFVCMLRPLHPSSGELQKLLENVLNSRLDTEVAGSIMRHAGKYASGHERSLLREIHAQLEESTDEKTATELRQTLVTLFEAMLRYELDRHIALVMDMRVPYKNLSLELNFSIEYFWDDELAIKGITLPGDYVSKTGVWKNDEVEQGLAMSKMCVTSFFESG</sequence>
<dbReference type="InterPro" id="IPR001810">
    <property type="entry name" value="F-box_dom"/>
</dbReference>
<dbReference type="SUPFAM" id="SSF81383">
    <property type="entry name" value="F-box domain"/>
    <property type="match status" value="1"/>
</dbReference>
<evidence type="ECO:0000313" key="2">
    <source>
        <dbReference type="EMBL" id="KAL2783635.1"/>
    </source>
</evidence>
<accession>A0ABR4FK75</accession>
<proteinExistence type="predicted"/>
<feature type="domain" description="F-box" evidence="1">
    <location>
        <begin position="3"/>
        <end position="33"/>
    </location>
</feature>
<evidence type="ECO:0000313" key="3">
    <source>
        <dbReference type="Proteomes" id="UP001610563"/>
    </source>
</evidence>
<protein>
    <recommendedName>
        <fullName evidence="1">F-box domain-containing protein</fullName>
    </recommendedName>
</protein>
<organism evidence="2 3">
    <name type="scientific">Aspergillus keveii</name>
    <dbReference type="NCBI Taxonomy" id="714993"/>
    <lineage>
        <taxon>Eukaryota</taxon>
        <taxon>Fungi</taxon>
        <taxon>Dikarya</taxon>
        <taxon>Ascomycota</taxon>
        <taxon>Pezizomycotina</taxon>
        <taxon>Eurotiomycetes</taxon>
        <taxon>Eurotiomycetidae</taxon>
        <taxon>Eurotiales</taxon>
        <taxon>Aspergillaceae</taxon>
        <taxon>Aspergillus</taxon>
        <taxon>Aspergillus subgen. Nidulantes</taxon>
    </lineage>
</organism>
<dbReference type="Proteomes" id="UP001610563">
    <property type="component" value="Unassembled WGS sequence"/>
</dbReference>
<comment type="caution">
    <text evidence="2">The sequence shown here is derived from an EMBL/GenBank/DDBJ whole genome shotgun (WGS) entry which is preliminary data.</text>
</comment>
<keyword evidence="3" id="KW-1185">Reference proteome</keyword>
<evidence type="ECO:0000259" key="1">
    <source>
        <dbReference type="Pfam" id="PF00646"/>
    </source>
</evidence>